<name>A0AAV9F3K2_ACOCL</name>
<comment type="caution">
    <text evidence="1">The sequence shown here is derived from an EMBL/GenBank/DDBJ whole genome shotgun (WGS) entry which is preliminary data.</text>
</comment>
<dbReference type="GO" id="GO:0004601">
    <property type="term" value="F:peroxidase activity"/>
    <property type="evidence" value="ECO:0007669"/>
    <property type="project" value="UniProtKB-KW"/>
</dbReference>
<keyword evidence="1" id="KW-0560">Oxidoreductase</keyword>
<reference evidence="1" key="2">
    <citation type="submission" date="2023-06" db="EMBL/GenBank/DDBJ databases">
        <authorList>
            <person name="Ma L."/>
            <person name="Liu K.-W."/>
            <person name="Li Z."/>
            <person name="Hsiao Y.-Y."/>
            <person name="Qi Y."/>
            <person name="Fu T."/>
            <person name="Tang G."/>
            <person name="Zhang D."/>
            <person name="Sun W.-H."/>
            <person name="Liu D.-K."/>
            <person name="Li Y."/>
            <person name="Chen G.-Z."/>
            <person name="Liu X.-D."/>
            <person name="Liao X.-Y."/>
            <person name="Jiang Y.-T."/>
            <person name="Yu X."/>
            <person name="Hao Y."/>
            <person name="Huang J."/>
            <person name="Zhao X.-W."/>
            <person name="Ke S."/>
            <person name="Chen Y.-Y."/>
            <person name="Wu W.-L."/>
            <person name="Hsu J.-L."/>
            <person name="Lin Y.-F."/>
            <person name="Huang M.-D."/>
            <person name="Li C.-Y."/>
            <person name="Huang L."/>
            <person name="Wang Z.-W."/>
            <person name="Zhao X."/>
            <person name="Zhong W.-Y."/>
            <person name="Peng D.-H."/>
            <person name="Ahmad S."/>
            <person name="Lan S."/>
            <person name="Zhang J.-S."/>
            <person name="Tsai W.-C."/>
            <person name="Van De Peer Y."/>
            <person name="Liu Z.-J."/>
        </authorList>
    </citation>
    <scope>NUCLEOTIDE SEQUENCE</scope>
    <source>
        <strain evidence="1">CP</strain>
        <tissue evidence="1">Leaves</tissue>
    </source>
</reference>
<proteinExistence type="predicted"/>
<keyword evidence="1" id="KW-0575">Peroxidase</keyword>
<organism evidence="1 2">
    <name type="scientific">Acorus calamus</name>
    <name type="common">Sweet flag</name>
    <dbReference type="NCBI Taxonomy" id="4465"/>
    <lineage>
        <taxon>Eukaryota</taxon>
        <taxon>Viridiplantae</taxon>
        <taxon>Streptophyta</taxon>
        <taxon>Embryophyta</taxon>
        <taxon>Tracheophyta</taxon>
        <taxon>Spermatophyta</taxon>
        <taxon>Magnoliopsida</taxon>
        <taxon>Liliopsida</taxon>
        <taxon>Acoraceae</taxon>
        <taxon>Acorus</taxon>
    </lineage>
</organism>
<keyword evidence="2" id="KW-1185">Reference proteome</keyword>
<accession>A0AAV9F3K2</accession>
<evidence type="ECO:0000313" key="2">
    <source>
        <dbReference type="Proteomes" id="UP001180020"/>
    </source>
</evidence>
<gene>
    <name evidence="1" type="primary">APX1</name>
    <name evidence="1" type="ORF">QJS10_CPA03g01300</name>
</gene>
<reference evidence="1" key="1">
    <citation type="journal article" date="2023" name="Nat. Commun.">
        <title>Diploid and tetraploid genomes of Acorus and the evolution of monocots.</title>
        <authorList>
            <person name="Ma L."/>
            <person name="Liu K.W."/>
            <person name="Li Z."/>
            <person name="Hsiao Y.Y."/>
            <person name="Qi Y."/>
            <person name="Fu T."/>
            <person name="Tang G.D."/>
            <person name="Zhang D."/>
            <person name="Sun W.H."/>
            <person name="Liu D.K."/>
            <person name="Li Y."/>
            <person name="Chen G.Z."/>
            <person name="Liu X.D."/>
            <person name="Liao X.Y."/>
            <person name="Jiang Y.T."/>
            <person name="Yu X."/>
            <person name="Hao Y."/>
            <person name="Huang J."/>
            <person name="Zhao X.W."/>
            <person name="Ke S."/>
            <person name="Chen Y.Y."/>
            <person name="Wu W.L."/>
            <person name="Hsu J.L."/>
            <person name="Lin Y.F."/>
            <person name="Huang M.D."/>
            <person name="Li C.Y."/>
            <person name="Huang L."/>
            <person name="Wang Z.W."/>
            <person name="Zhao X."/>
            <person name="Zhong W.Y."/>
            <person name="Peng D.H."/>
            <person name="Ahmad S."/>
            <person name="Lan S."/>
            <person name="Zhang J.S."/>
            <person name="Tsai W.C."/>
            <person name="Van de Peer Y."/>
            <person name="Liu Z.J."/>
        </authorList>
    </citation>
    <scope>NUCLEOTIDE SEQUENCE</scope>
    <source>
        <strain evidence="1">CP</strain>
    </source>
</reference>
<dbReference type="EMBL" id="JAUJYO010000003">
    <property type="protein sequence ID" value="KAK1320495.1"/>
    <property type="molecule type" value="Genomic_DNA"/>
</dbReference>
<dbReference type="Proteomes" id="UP001180020">
    <property type="component" value="Unassembled WGS sequence"/>
</dbReference>
<dbReference type="AlphaFoldDB" id="A0AAV9F3K2"/>
<evidence type="ECO:0000313" key="1">
    <source>
        <dbReference type="EMBL" id="KAK1320495.1"/>
    </source>
</evidence>
<protein>
    <submittedName>
        <fullName evidence="1">L-ascorbate peroxidase 1, cytosolic</fullName>
    </submittedName>
</protein>
<sequence length="78" mass="8850">MDEDAFFADYVEAHMKLSELGSRLELGTQGFSNIKKPQTHDFLCHYDPNCTSINDLFSPMPSVVITIPPGHHHQHQRA</sequence>